<name>U4KUZ7_PYROM</name>
<gene>
    <name evidence="1" type="ORF">PCON_04865</name>
</gene>
<protein>
    <submittedName>
        <fullName evidence="1">Uncharacterized protein</fullName>
    </submittedName>
</protein>
<keyword evidence="2" id="KW-1185">Reference proteome</keyword>
<reference evidence="1 2" key="1">
    <citation type="journal article" date="2013" name="PLoS Genet.">
        <title>The genome and development-dependent transcriptomes of Pyronema confluens: a window into fungal evolution.</title>
        <authorList>
            <person name="Traeger S."/>
            <person name="Altegoer F."/>
            <person name="Freitag M."/>
            <person name="Gabaldon T."/>
            <person name="Kempken F."/>
            <person name="Kumar A."/>
            <person name="Marcet-Houben M."/>
            <person name="Poggeler S."/>
            <person name="Stajich J.E."/>
            <person name="Nowrousian M."/>
        </authorList>
    </citation>
    <scope>NUCLEOTIDE SEQUENCE [LARGE SCALE GENOMIC DNA]</scope>
    <source>
        <strain evidence="2">CBS 100304</strain>
        <tissue evidence="1">Vegetative mycelium</tissue>
    </source>
</reference>
<dbReference type="EMBL" id="HF935243">
    <property type="protein sequence ID" value="CCX05278.1"/>
    <property type="molecule type" value="Genomic_DNA"/>
</dbReference>
<proteinExistence type="predicted"/>
<dbReference type="Proteomes" id="UP000018144">
    <property type="component" value="Unassembled WGS sequence"/>
</dbReference>
<evidence type="ECO:0000313" key="1">
    <source>
        <dbReference type="EMBL" id="CCX05278.1"/>
    </source>
</evidence>
<organism evidence="1 2">
    <name type="scientific">Pyronema omphalodes (strain CBS 100304)</name>
    <name type="common">Pyronema confluens</name>
    <dbReference type="NCBI Taxonomy" id="1076935"/>
    <lineage>
        <taxon>Eukaryota</taxon>
        <taxon>Fungi</taxon>
        <taxon>Dikarya</taxon>
        <taxon>Ascomycota</taxon>
        <taxon>Pezizomycotina</taxon>
        <taxon>Pezizomycetes</taxon>
        <taxon>Pezizales</taxon>
        <taxon>Pyronemataceae</taxon>
        <taxon>Pyronema</taxon>
    </lineage>
</organism>
<accession>U4KUZ7</accession>
<sequence length="45" mass="5254">MKDEIKSFFRSFNCFRPGGKKLRKKSKQRASTFNVILVTLLASQF</sequence>
<dbReference type="AlphaFoldDB" id="U4KUZ7"/>
<evidence type="ECO:0000313" key="2">
    <source>
        <dbReference type="Proteomes" id="UP000018144"/>
    </source>
</evidence>